<gene>
    <name evidence="2" type="ORF">GCM10011514_27140</name>
</gene>
<proteinExistence type="predicted"/>
<dbReference type="SUPFAM" id="SSF53335">
    <property type="entry name" value="S-adenosyl-L-methionine-dependent methyltransferases"/>
    <property type="match status" value="1"/>
</dbReference>
<organism evidence="2 3">
    <name type="scientific">Emticicia aquatilis</name>
    <dbReference type="NCBI Taxonomy" id="1537369"/>
    <lineage>
        <taxon>Bacteria</taxon>
        <taxon>Pseudomonadati</taxon>
        <taxon>Bacteroidota</taxon>
        <taxon>Cytophagia</taxon>
        <taxon>Cytophagales</taxon>
        <taxon>Leadbetterellaceae</taxon>
        <taxon>Emticicia</taxon>
    </lineage>
</organism>
<dbReference type="PANTHER" id="PTHR44068:SF11">
    <property type="entry name" value="GERANYL DIPHOSPHATE 2-C-METHYLTRANSFERASE"/>
    <property type="match status" value="1"/>
</dbReference>
<dbReference type="EMBL" id="BMKK01000005">
    <property type="protein sequence ID" value="GGD61672.1"/>
    <property type="molecule type" value="Genomic_DNA"/>
</dbReference>
<reference evidence="2" key="1">
    <citation type="journal article" date="2014" name="Int. J. Syst. Evol. Microbiol.">
        <title>Complete genome sequence of Corynebacterium casei LMG S-19264T (=DSM 44701T), isolated from a smear-ripened cheese.</title>
        <authorList>
            <consortium name="US DOE Joint Genome Institute (JGI-PGF)"/>
            <person name="Walter F."/>
            <person name="Albersmeier A."/>
            <person name="Kalinowski J."/>
            <person name="Ruckert C."/>
        </authorList>
    </citation>
    <scope>NUCLEOTIDE SEQUENCE</scope>
    <source>
        <strain evidence="2">CGMCC 1.15958</strain>
    </source>
</reference>
<dbReference type="AlphaFoldDB" id="A0A916YU99"/>
<dbReference type="RefSeq" id="WP_188766645.1">
    <property type="nucleotide sequence ID" value="NZ_BMKK01000005.1"/>
</dbReference>
<dbReference type="PANTHER" id="PTHR44068">
    <property type="entry name" value="ZGC:194242"/>
    <property type="match status" value="1"/>
</dbReference>
<dbReference type="Pfam" id="PF13847">
    <property type="entry name" value="Methyltransf_31"/>
    <property type="match status" value="1"/>
</dbReference>
<keyword evidence="3" id="KW-1185">Reference proteome</keyword>
<name>A0A916YU99_9BACT</name>
<dbReference type="InterPro" id="IPR050447">
    <property type="entry name" value="Erg6_SMT_methyltransf"/>
</dbReference>
<comment type="caution">
    <text evidence="2">The sequence shown here is derived from an EMBL/GenBank/DDBJ whole genome shotgun (WGS) entry which is preliminary data.</text>
</comment>
<sequence length="268" mass="30817">MANSEFYNWTSVDSSINPIEIAEYLEQLNELSDFIEYKSKSYQLLRIQSGQQILDVGCGIGSDVKRMSSITGKSGKVVGLDSSITILERAKELSFNWPFPIEFINGTIYDLPFQNQSFDGVRVDRVFQHLENLTNALDEVKRIINRDGIIVLCEPDWETLSIDSDNQAQTRRITNFLTHCIPNKSIGSQLQFLCEQALFKNIESYSYEIKFTDLRIADKALGISRKLSVNEISNSAYFREWLEEMEIRQKEGIFLAHVKMFIVKAQKE</sequence>
<evidence type="ECO:0000313" key="3">
    <source>
        <dbReference type="Proteomes" id="UP000609064"/>
    </source>
</evidence>
<dbReference type="Gene3D" id="3.40.50.150">
    <property type="entry name" value="Vaccinia Virus protein VP39"/>
    <property type="match status" value="1"/>
</dbReference>
<dbReference type="InterPro" id="IPR025714">
    <property type="entry name" value="Methyltranfer_dom"/>
</dbReference>
<protein>
    <recommendedName>
        <fullName evidence="1">Methyltransferase domain-containing protein</fullName>
    </recommendedName>
</protein>
<evidence type="ECO:0000313" key="2">
    <source>
        <dbReference type="EMBL" id="GGD61672.1"/>
    </source>
</evidence>
<dbReference type="InterPro" id="IPR029063">
    <property type="entry name" value="SAM-dependent_MTases_sf"/>
</dbReference>
<accession>A0A916YU99</accession>
<reference evidence="2" key="2">
    <citation type="submission" date="2020-09" db="EMBL/GenBank/DDBJ databases">
        <authorList>
            <person name="Sun Q."/>
            <person name="Zhou Y."/>
        </authorList>
    </citation>
    <scope>NUCLEOTIDE SEQUENCE</scope>
    <source>
        <strain evidence="2">CGMCC 1.15958</strain>
    </source>
</reference>
<dbReference type="CDD" id="cd02440">
    <property type="entry name" value="AdoMet_MTases"/>
    <property type="match status" value="1"/>
</dbReference>
<evidence type="ECO:0000259" key="1">
    <source>
        <dbReference type="Pfam" id="PF13847"/>
    </source>
</evidence>
<dbReference type="Proteomes" id="UP000609064">
    <property type="component" value="Unassembled WGS sequence"/>
</dbReference>
<feature type="domain" description="Methyltransferase" evidence="1">
    <location>
        <begin position="48"/>
        <end position="162"/>
    </location>
</feature>